<sequence length="63" mass="7077">MHGRWQTAGFKATIAAFCRRRAMRLTHIKLSGFKSFAETTVIAVPGTAALPWSSQRLRQIQCD</sequence>
<keyword evidence="2" id="KW-1185">Reference proteome</keyword>
<proteinExistence type="predicted"/>
<accession>A0A8T9MZ61</accession>
<dbReference type="EMBL" id="CP091521">
    <property type="protein sequence ID" value="UOP05482.1"/>
    <property type="molecule type" value="Genomic_DNA"/>
</dbReference>
<dbReference type="AlphaFoldDB" id="A0A8T9MZ61"/>
<reference evidence="1" key="1">
    <citation type="submission" date="2021-12" db="EMBL/GenBank/DDBJ databases">
        <authorList>
            <person name="Veyrier F.J."/>
        </authorList>
    </citation>
    <scope>NUCLEOTIDE SEQUENCE</scope>
    <source>
        <strain evidence="1">17694</strain>
    </source>
</reference>
<gene>
    <name evidence="1" type="ORF">LVJ77_04895</name>
</gene>
<dbReference type="Proteomes" id="UP000831534">
    <property type="component" value="Chromosome"/>
</dbReference>
<protein>
    <submittedName>
        <fullName evidence="1">Uncharacterized protein</fullName>
    </submittedName>
</protein>
<name>A0A8T9MZ61_9NEIS</name>
<organism evidence="1 2">
    <name type="scientific">Conchiformibius kuhniae</name>
    <dbReference type="NCBI Taxonomy" id="211502"/>
    <lineage>
        <taxon>Bacteria</taxon>
        <taxon>Pseudomonadati</taxon>
        <taxon>Pseudomonadota</taxon>
        <taxon>Betaproteobacteria</taxon>
        <taxon>Neisseriales</taxon>
        <taxon>Neisseriaceae</taxon>
        <taxon>Conchiformibius</taxon>
    </lineage>
</organism>
<evidence type="ECO:0000313" key="1">
    <source>
        <dbReference type="EMBL" id="UOP05482.1"/>
    </source>
</evidence>
<evidence type="ECO:0000313" key="2">
    <source>
        <dbReference type="Proteomes" id="UP000831534"/>
    </source>
</evidence>
<reference evidence="1" key="2">
    <citation type="journal article" date="2022" name="Res Sq">
        <title>Evolution of multicellular longitudinally dividing oral cavity symbionts (Neisseriaceae).</title>
        <authorList>
            <person name="Nyongesa S."/>
            <person name="Weber P."/>
            <person name="Bernet E."/>
            <person name="Pullido F."/>
            <person name="Nieckarz M."/>
            <person name="Delaby M."/>
            <person name="Nieves C."/>
            <person name="Viehboeck T."/>
            <person name="Krause N."/>
            <person name="Rivera-Millot A."/>
            <person name="Nakamura A."/>
            <person name="Vischer N."/>
            <person name="VanNieuwenhze M."/>
            <person name="Brun Y."/>
            <person name="Cava F."/>
            <person name="Bulgheresi S."/>
            <person name="Veyrier F."/>
        </authorList>
    </citation>
    <scope>NUCLEOTIDE SEQUENCE</scope>
    <source>
        <strain evidence="1">17694</strain>
    </source>
</reference>